<gene>
    <name evidence="1" type="ORF">GCM10007063_33380</name>
</gene>
<proteinExistence type="predicted"/>
<comment type="caution">
    <text evidence="1">The sequence shown here is derived from an EMBL/GenBank/DDBJ whole genome shotgun (WGS) entry which is preliminary data.</text>
</comment>
<reference evidence="1" key="1">
    <citation type="journal article" date="2014" name="Int. J. Syst. Evol. Microbiol.">
        <title>Complete genome sequence of Corynebacterium casei LMG S-19264T (=DSM 44701T), isolated from a smear-ripened cheese.</title>
        <authorList>
            <consortium name="US DOE Joint Genome Institute (JGI-PGF)"/>
            <person name="Walter F."/>
            <person name="Albersmeier A."/>
            <person name="Kalinowski J."/>
            <person name="Ruckert C."/>
        </authorList>
    </citation>
    <scope>NUCLEOTIDE SEQUENCE</scope>
    <source>
        <strain evidence="1">JCM 12580</strain>
    </source>
</reference>
<organism evidence="1 2">
    <name type="scientific">Lentibacillus kapialis</name>
    <dbReference type="NCBI Taxonomy" id="340214"/>
    <lineage>
        <taxon>Bacteria</taxon>
        <taxon>Bacillati</taxon>
        <taxon>Bacillota</taxon>
        <taxon>Bacilli</taxon>
        <taxon>Bacillales</taxon>
        <taxon>Bacillaceae</taxon>
        <taxon>Lentibacillus</taxon>
    </lineage>
</organism>
<accession>A0A917Q217</accession>
<evidence type="ECO:0000313" key="1">
    <source>
        <dbReference type="EMBL" id="GGK08314.1"/>
    </source>
</evidence>
<dbReference type="EMBL" id="BMNQ01000082">
    <property type="protein sequence ID" value="GGK08314.1"/>
    <property type="molecule type" value="Genomic_DNA"/>
</dbReference>
<dbReference type="RefSeq" id="WP_188634244.1">
    <property type="nucleotide sequence ID" value="NZ_BMNQ01000082.1"/>
</dbReference>
<protein>
    <submittedName>
        <fullName evidence="1">Uncharacterized protein</fullName>
    </submittedName>
</protein>
<dbReference type="Proteomes" id="UP000658382">
    <property type="component" value="Unassembled WGS sequence"/>
</dbReference>
<evidence type="ECO:0000313" key="2">
    <source>
        <dbReference type="Proteomes" id="UP000658382"/>
    </source>
</evidence>
<keyword evidence="2" id="KW-1185">Reference proteome</keyword>
<name>A0A917Q217_9BACI</name>
<reference evidence="1" key="2">
    <citation type="submission" date="2020-09" db="EMBL/GenBank/DDBJ databases">
        <authorList>
            <person name="Sun Q."/>
            <person name="Ohkuma M."/>
        </authorList>
    </citation>
    <scope>NUCLEOTIDE SEQUENCE</scope>
    <source>
        <strain evidence="1">JCM 12580</strain>
    </source>
</reference>
<dbReference type="AlphaFoldDB" id="A0A917Q217"/>
<sequence length="73" mass="8545">MQFWNGDYGKISSMVSDDFVGHWSDSDVKCPSALEDMIKMTRGYFYDILLFLLLQGIKKYLDIGKRLPYIKEI</sequence>